<dbReference type="InterPro" id="IPR037004">
    <property type="entry name" value="Exonuc_VII_ssu_sf"/>
</dbReference>
<dbReference type="NCBIfam" id="NF002139">
    <property type="entry name" value="PRK00977.1-3"/>
    <property type="match status" value="1"/>
</dbReference>
<comment type="subunit">
    <text evidence="6">Heterooligomer composed of large and small subunits.</text>
</comment>
<comment type="caution">
    <text evidence="7">The sequence shown here is derived from an EMBL/GenBank/DDBJ whole genome shotgun (WGS) entry which is preliminary data.</text>
</comment>
<dbReference type="PANTHER" id="PTHR34137:SF1">
    <property type="entry name" value="EXODEOXYRIBONUCLEASE 7 SMALL SUBUNIT"/>
    <property type="match status" value="1"/>
</dbReference>
<evidence type="ECO:0000313" key="8">
    <source>
        <dbReference type="Proteomes" id="UP001529369"/>
    </source>
</evidence>
<dbReference type="Pfam" id="PF02609">
    <property type="entry name" value="Exonuc_VII_S"/>
    <property type="match status" value="1"/>
</dbReference>
<evidence type="ECO:0000256" key="6">
    <source>
        <dbReference type="HAMAP-Rule" id="MF_00337"/>
    </source>
</evidence>
<keyword evidence="3 6" id="KW-0540">Nuclease</keyword>
<dbReference type="HAMAP" id="MF_00337">
    <property type="entry name" value="Exonuc_7_S"/>
    <property type="match status" value="1"/>
</dbReference>
<evidence type="ECO:0000256" key="4">
    <source>
        <dbReference type="ARBA" id="ARBA00022801"/>
    </source>
</evidence>
<dbReference type="EC" id="3.1.11.6" evidence="6"/>
<dbReference type="RefSeq" id="WP_290316463.1">
    <property type="nucleotide sequence ID" value="NZ_JAUFPN010000108.1"/>
</dbReference>
<dbReference type="SUPFAM" id="SSF116842">
    <property type="entry name" value="XseB-like"/>
    <property type="match status" value="1"/>
</dbReference>
<accession>A0ABT8A503</accession>
<name>A0ABT8A503_9PROT</name>
<keyword evidence="2 6" id="KW-0963">Cytoplasm</keyword>
<evidence type="ECO:0000313" key="7">
    <source>
        <dbReference type="EMBL" id="MDN3564659.1"/>
    </source>
</evidence>
<comment type="subcellular location">
    <subcellularLocation>
        <location evidence="6">Cytoplasm</location>
    </subcellularLocation>
</comment>
<comment type="function">
    <text evidence="6">Bidirectionally degrades single-stranded DNA into large acid-insoluble oligonucleotides, which are then degraded further into small acid-soluble oligonucleotides.</text>
</comment>
<dbReference type="PANTHER" id="PTHR34137">
    <property type="entry name" value="EXODEOXYRIBONUCLEASE 7 SMALL SUBUNIT"/>
    <property type="match status" value="1"/>
</dbReference>
<dbReference type="InterPro" id="IPR003761">
    <property type="entry name" value="Exonuc_VII_S"/>
</dbReference>
<dbReference type="Proteomes" id="UP001529369">
    <property type="component" value="Unassembled WGS sequence"/>
</dbReference>
<dbReference type="GO" id="GO:0008855">
    <property type="term" value="F:exodeoxyribonuclease VII activity"/>
    <property type="evidence" value="ECO:0007669"/>
    <property type="project" value="UniProtKB-EC"/>
</dbReference>
<reference evidence="8" key="1">
    <citation type="journal article" date="2019" name="Int. J. Syst. Evol. Microbiol.">
        <title>The Global Catalogue of Microorganisms (GCM) 10K type strain sequencing project: providing services to taxonomists for standard genome sequencing and annotation.</title>
        <authorList>
            <consortium name="The Broad Institute Genomics Platform"/>
            <consortium name="The Broad Institute Genome Sequencing Center for Infectious Disease"/>
            <person name="Wu L."/>
            <person name="Ma J."/>
        </authorList>
    </citation>
    <scope>NUCLEOTIDE SEQUENCE [LARGE SCALE GENOMIC DNA]</scope>
    <source>
        <strain evidence="8">CECT 7131</strain>
    </source>
</reference>
<proteinExistence type="inferred from homology"/>
<dbReference type="NCBIfam" id="TIGR01280">
    <property type="entry name" value="xseB"/>
    <property type="match status" value="1"/>
</dbReference>
<evidence type="ECO:0000256" key="3">
    <source>
        <dbReference type="ARBA" id="ARBA00022722"/>
    </source>
</evidence>
<evidence type="ECO:0000256" key="5">
    <source>
        <dbReference type="ARBA" id="ARBA00022839"/>
    </source>
</evidence>
<keyword evidence="4 6" id="KW-0378">Hydrolase</keyword>
<gene>
    <name evidence="6" type="primary">xseB</name>
    <name evidence="7" type="ORF">QWZ14_09810</name>
</gene>
<evidence type="ECO:0000256" key="1">
    <source>
        <dbReference type="ARBA" id="ARBA00009998"/>
    </source>
</evidence>
<evidence type="ECO:0000256" key="2">
    <source>
        <dbReference type="ARBA" id="ARBA00022490"/>
    </source>
</evidence>
<sequence>MGEARSQPAPARRQTPPAEDLVALSFEDALAELEEIVKSLEGGKGTLAQAIADYERGASLRRHCEQKLAEAEAKVQAIVDGPAGPTLRDVE</sequence>
<keyword evidence="5 6" id="KW-0269">Exonuclease</keyword>
<dbReference type="EMBL" id="JAUFPN010000108">
    <property type="protein sequence ID" value="MDN3564659.1"/>
    <property type="molecule type" value="Genomic_DNA"/>
</dbReference>
<comment type="similarity">
    <text evidence="1 6">Belongs to the XseB family.</text>
</comment>
<keyword evidence="8" id="KW-1185">Reference proteome</keyword>
<protein>
    <recommendedName>
        <fullName evidence="6">Exodeoxyribonuclease 7 small subunit</fullName>
        <ecNumber evidence="6">3.1.11.6</ecNumber>
    </recommendedName>
    <alternativeName>
        <fullName evidence="6">Exodeoxyribonuclease VII small subunit</fullName>
        <shortName evidence="6">Exonuclease VII small subunit</shortName>
    </alternativeName>
</protein>
<dbReference type="Gene3D" id="1.10.287.1040">
    <property type="entry name" value="Exonuclease VII, small subunit"/>
    <property type="match status" value="1"/>
</dbReference>
<comment type="catalytic activity">
    <reaction evidence="6">
        <text>Exonucleolytic cleavage in either 5'- to 3'- or 3'- to 5'-direction to yield nucleoside 5'-phosphates.</text>
        <dbReference type="EC" id="3.1.11.6"/>
    </reaction>
</comment>
<organism evidence="7 8">
    <name type="scientific">Paeniroseomonas aquatica</name>
    <dbReference type="NCBI Taxonomy" id="373043"/>
    <lineage>
        <taxon>Bacteria</taxon>
        <taxon>Pseudomonadati</taxon>
        <taxon>Pseudomonadota</taxon>
        <taxon>Alphaproteobacteria</taxon>
        <taxon>Acetobacterales</taxon>
        <taxon>Acetobacteraceae</taxon>
        <taxon>Paeniroseomonas</taxon>
    </lineage>
</organism>